<dbReference type="InParanoid" id="K0YII2"/>
<feature type="transmembrane region" description="Helical" evidence="8">
    <location>
        <begin position="196"/>
        <end position="215"/>
    </location>
</feature>
<feature type="transmembrane region" description="Helical" evidence="8">
    <location>
        <begin position="105"/>
        <end position="126"/>
    </location>
</feature>
<feature type="transmembrane region" description="Helical" evidence="8">
    <location>
        <begin position="294"/>
        <end position="316"/>
    </location>
</feature>
<feature type="transmembrane region" description="Helical" evidence="8">
    <location>
        <begin position="163"/>
        <end position="184"/>
    </location>
</feature>
<dbReference type="FunCoup" id="K0YII2">
    <property type="interactions" value="16"/>
</dbReference>
<dbReference type="Gene3D" id="1.20.1720.10">
    <property type="entry name" value="Multidrug resistance protein D"/>
    <property type="match status" value="1"/>
</dbReference>
<dbReference type="AlphaFoldDB" id="K0YII2"/>
<dbReference type="Pfam" id="PF07690">
    <property type="entry name" value="MFS_1"/>
    <property type="match status" value="1"/>
</dbReference>
<dbReference type="RefSeq" id="WP_009139773.1">
    <property type="nucleotide sequence ID" value="NZ_JH815198.1"/>
</dbReference>
<organism evidence="11 12">
    <name type="scientific">Slackia piriformis YIT 12062</name>
    <dbReference type="NCBI Taxonomy" id="742818"/>
    <lineage>
        <taxon>Bacteria</taxon>
        <taxon>Bacillati</taxon>
        <taxon>Actinomycetota</taxon>
        <taxon>Coriobacteriia</taxon>
        <taxon>Eggerthellales</taxon>
        <taxon>Eggerthellaceae</taxon>
        <taxon>Slackia</taxon>
    </lineage>
</organism>
<evidence type="ECO:0000259" key="10">
    <source>
        <dbReference type="PROSITE" id="PS51371"/>
    </source>
</evidence>
<dbReference type="eggNOG" id="COG0517">
    <property type="taxonomic scope" value="Bacteria"/>
</dbReference>
<feature type="transmembrane region" description="Helical" evidence="8">
    <location>
        <begin position="263"/>
        <end position="288"/>
    </location>
</feature>
<evidence type="ECO:0000256" key="2">
    <source>
        <dbReference type="ARBA" id="ARBA00022448"/>
    </source>
</evidence>
<keyword evidence="12" id="KW-1185">Reference proteome</keyword>
<keyword evidence="2" id="KW-0813">Transport</keyword>
<dbReference type="InterPro" id="IPR046342">
    <property type="entry name" value="CBS_dom_sf"/>
</dbReference>
<sequence>MKLTSKQKATLVVLIFGTFITVLNQTLVTPALPSIMAEMSVSASTAQWLTTGFTLVNAIMIPVTAYLTDRYSTRNLFIVAMLIFSAGSACAGWGPNFIILLAGRLLQAAGAGILMPMVMTVIMLTFPPEKRGFASGLFGIVIAFAPAFGPSAAGFIIDAYNWHVLFWIIVALSLLVILASIFTLERTSMTSKDATLDTISLFQSTAGFGSLLYGLSSIGSFGLNPIDIAITLVGVVVLVFFFRRQLRMDSPMLQVRVLENRKFLIGTVIGMLVQGSLLAAGILMPIYLQTYLGYSATVSGLLLMPGAILMGIMGPIAGRLFDTHGPRALSLVGMTLLTATTFMFAFLGDSTGLIFLAVVYTARMFSMSLVNMPITTWAMNALDNDVINHGTSVNNTLRQVAGSLGTAVLVSVSTAATGMASSSTDALHAGIFGVNAAFFASGILCLAGLIMTIGWVKDKPGDAAACDPRNERRTLLESLMKRDVFTLPETASVFDAVQLLVEKRISAAPIVNAKGKAVGFVSDGDIARCLSKRRTTYTDPVALIELTNLSSDDFDVKTDKIMSQSVLEIAHRGVISVDIHTDMREVCRVLGENHLKKVPITENGALVGVINLSDIAHYSMSKYLERHGADAQK</sequence>
<dbReference type="SUPFAM" id="SSF103473">
    <property type="entry name" value="MFS general substrate transporter"/>
    <property type="match status" value="1"/>
</dbReference>
<dbReference type="OrthoDB" id="9812221at2"/>
<dbReference type="GO" id="GO:0005886">
    <property type="term" value="C:plasma membrane"/>
    <property type="evidence" value="ECO:0007669"/>
    <property type="project" value="UniProtKB-SubCell"/>
</dbReference>
<dbReference type="Gene3D" id="3.10.580.10">
    <property type="entry name" value="CBS-domain"/>
    <property type="match status" value="1"/>
</dbReference>
<comment type="subcellular location">
    <subcellularLocation>
        <location evidence="1">Cell membrane</location>
        <topology evidence="1">Multi-pass membrane protein</topology>
    </subcellularLocation>
</comment>
<keyword evidence="4 8" id="KW-0812">Transmembrane</keyword>
<dbReference type="SUPFAM" id="SSF54631">
    <property type="entry name" value="CBS-domain pair"/>
    <property type="match status" value="1"/>
</dbReference>
<dbReference type="InterPro" id="IPR004638">
    <property type="entry name" value="EmrB-like"/>
</dbReference>
<feature type="domain" description="Major facilitator superfamily (MFS) profile" evidence="9">
    <location>
        <begin position="10"/>
        <end position="460"/>
    </location>
</feature>
<evidence type="ECO:0000256" key="5">
    <source>
        <dbReference type="ARBA" id="ARBA00022989"/>
    </source>
</evidence>
<keyword evidence="7" id="KW-0129">CBS domain</keyword>
<proteinExistence type="predicted"/>
<dbReference type="InterPro" id="IPR020846">
    <property type="entry name" value="MFS_dom"/>
</dbReference>
<dbReference type="EMBL" id="ADMD01000008">
    <property type="protein sequence ID" value="EJZ83377.1"/>
    <property type="molecule type" value="Genomic_DNA"/>
</dbReference>
<dbReference type="PANTHER" id="PTHR42718">
    <property type="entry name" value="MAJOR FACILITATOR SUPERFAMILY MULTIDRUG TRANSPORTER MFSC"/>
    <property type="match status" value="1"/>
</dbReference>
<dbReference type="PRINTS" id="PR01036">
    <property type="entry name" value="TCRTETB"/>
</dbReference>
<feature type="transmembrane region" description="Helical" evidence="8">
    <location>
        <begin position="353"/>
        <end position="379"/>
    </location>
</feature>
<keyword evidence="3" id="KW-1003">Cell membrane</keyword>
<feature type="transmembrane region" description="Helical" evidence="8">
    <location>
        <begin position="133"/>
        <end position="157"/>
    </location>
</feature>
<reference evidence="11 12" key="1">
    <citation type="submission" date="2012-08" db="EMBL/GenBank/DDBJ databases">
        <title>The Genome Sequence of Slackia piriformis YIT 12062.</title>
        <authorList>
            <consortium name="The Broad Institute Genome Sequencing Platform"/>
            <person name="Earl A."/>
            <person name="Ward D."/>
            <person name="Feldgarden M."/>
            <person name="Gevers D."/>
            <person name="Morotomi M."/>
            <person name="Walker B."/>
            <person name="Young S.K."/>
            <person name="Zeng Q."/>
            <person name="Gargeya S."/>
            <person name="Fitzgerald M."/>
            <person name="Haas B."/>
            <person name="Abouelleil A."/>
            <person name="Alvarado L."/>
            <person name="Arachchi H.M."/>
            <person name="Berlin A.M."/>
            <person name="Chapman S.B."/>
            <person name="Goldberg J."/>
            <person name="Griggs A."/>
            <person name="Gujja S."/>
            <person name="Hansen M."/>
            <person name="Howarth C."/>
            <person name="Imamovic A."/>
            <person name="Larimer J."/>
            <person name="McCowen C."/>
            <person name="Montmayeur A."/>
            <person name="Murphy C."/>
            <person name="Neiman D."/>
            <person name="Pearson M."/>
            <person name="Priest M."/>
            <person name="Roberts A."/>
            <person name="Saif S."/>
            <person name="Shea T."/>
            <person name="Sisk P."/>
            <person name="Sykes S."/>
            <person name="Wortman J."/>
            <person name="Nusbaum C."/>
            <person name="Birren B."/>
        </authorList>
    </citation>
    <scope>NUCLEOTIDE SEQUENCE [LARGE SCALE GENOMIC DNA]</scope>
    <source>
        <strain evidence="11 12">YIT 12062</strain>
    </source>
</reference>
<gene>
    <name evidence="11" type="ORF">HMPREF9451_01581</name>
</gene>
<feature type="transmembrane region" description="Helical" evidence="8">
    <location>
        <begin position="221"/>
        <end position="242"/>
    </location>
</feature>
<evidence type="ECO:0000313" key="11">
    <source>
        <dbReference type="EMBL" id="EJZ83377.1"/>
    </source>
</evidence>
<feature type="transmembrane region" description="Helical" evidence="8">
    <location>
        <begin position="328"/>
        <end position="347"/>
    </location>
</feature>
<dbReference type="PANTHER" id="PTHR42718:SF24">
    <property type="entry name" value="MAJOR FACILITATOR SUPERFAMILY (MFS) PROFILE DOMAIN-CONTAINING PROTEIN"/>
    <property type="match status" value="1"/>
</dbReference>
<evidence type="ECO:0000256" key="4">
    <source>
        <dbReference type="ARBA" id="ARBA00022692"/>
    </source>
</evidence>
<dbReference type="SMART" id="SM00116">
    <property type="entry name" value="CBS"/>
    <property type="match status" value="2"/>
</dbReference>
<dbReference type="Pfam" id="PF00571">
    <property type="entry name" value="CBS"/>
    <property type="match status" value="2"/>
</dbReference>
<evidence type="ECO:0000313" key="12">
    <source>
        <dbReference type="Proteomes" id="UP000006069"/>
    </source>
</evidence>
<comment type="caution">
    <text evidence="11">The sequence shown here is derived from an EMBL/GenBank/DDBJ whole genome shotgun (WGS) entry which is preliminary data.</text>
</comment>
<evidence type="ECO:0000259" key="9">
    <source>
        <dbReference type="PROSITE" id="PS50850"/>
    </source>
</evidence>
<protein>
    <submittedName>
        <fullName evidence="11">Drug:H+ antiporter-2 (14 Spanner) (DHA2) family drug resistance MFS transporter</fullName>
    </submittedName>
</protein>
<dbReference type="HOGENOM" id="CLU_000960_28_0_11"/>
<dbReference type="PROSITE" id="PS51371">
    <property type="entry name" value="CBS"/>
    <property type="match status" value="2"/>
</dbReference>
<dbReference type="GO" id="GO:0022857">
    <property type="term" value="F:transmembrane transporter activity"/>
    <property type="evidence" value="ECO:0007669"/>
    <property type="project" value="InterPro"/>
</dbReference>
<evidence type="ECO:0000256" key="6">
    <source>
        <dbReference type="ARBA" id="ARBA00023136"/>
    </source>
</evidence>
<evidence type="ECO:0000256" key="1">
    <source>
        <dbReference type="ARBA" id="ARBA00004651"/>
    </source>
</evidence>
<dbReference type="Proteomes" id="UP000006069">
    <property type="component" value="Unassembled WGS sequence"/>
</dbReference>
<feature type="transmembrane region" description="Helical" evidence="8">
    <location>
        <begin position="400"/>
        <end position="420"/>
    </location>
</feature>
<dbReference type="NCBIfam" id="TIGR00711">
    <property type="entry name" value="efflux_EmrB"/>
    <property type="match status" value="1"/>
</dbReference>
<dbReference type="InterPro" id="IPR036259">
    <property type="entry name" value="MFS_trans_sf"/>
</dbReference>
<feature type="transmembrane region" description="Helical" evidence="8">
    <location>
        <begin position="75"/>
        <end position="99"/>
    </location>
</feature>
<dbReference type="PROSITE" id="PS50850">
    <property type="entry name" value="MFS"/>
    <property type="match status" value="1"/>
</dbReference>
<feature type="transmembrane region" description="Helical" evidence="8">
    <location>
        <begin position="426"/>
        <end position="450"/>
    </location>
</feature>
<dbReference type="PATRIC" id="fig|742818.3.peg.1670"/>
<dbReference type="eggNOG" id="COG2814">
    <property type="taxonomic scope" value="Bacteria"/>
</dbReference>
<evidence type="ECO:0000256" key="3">
    <source>
        <dbReference type="ARBA" id="ARBA00022475"/>
    </source>
</evidence>
<evidence type="ECO:0000256" key="8">
    <source>
        <dbReference type="SAM" id="Phobius"/>
    </source>
</evidence>
<dbReference type="Gene3D" id="1.20.1250.20">
    <property type="entry name" value="MFS general substrate transporter like domains"/>
    <property type="match status" value="1"/>
</dbReference>
<dbReference type="InterPro" id="IPR011701">
    <property type="entry name" value="MFS"/>
</dbReference>
<dbReference type="InterPro" id="IPR000644">
    <property type="entry name" value="CBS_dom"/>
</dbReference>
<dbReference type="CDD" id="cd17503">
    <property type="entry name" value="MFS_LmrB_MDR_like"/>
    <property type="match status" value="1"/>
</dbReference>
<feature type="domain" description="CBS" evidence="10">
    <location>
        <begin position="480"/>
        <end position="536"/>
    </location>
</feature>
<feature type="domain" description="CBS" evidence="10">
    <location>
        <begin position="570"/>
        <end position="626"/>
    </location>
</feature>
<keyword evidence="6 8" id="KW-0472">Membrane</keyword>
<accession>K0YII2</accession>
<feature type="transmembrane region" description="Helical" evidence="8">
    <location>
        <begin position="48"/>
        <end position="68"/>
    </location>
</feature>
<evidence type="ECO:0000256" key="7">
    <source>
        <dbReference type="PROSITE-ProRule" id="PRU00703"/>
    </source>
</evidence>
<keyword evidence="5 8" id="KW-1133">Transmembrane helix</keyword>
<name>K0YII2_9ACTN</name>